<evidence type="ECO:0000313" key="1">
    <source>
        <dbReference type="EMBL" id="SVC56436.1"/>
    </source>
</evidence>
<sequence length="42" mass="4795">MQTLLGCGGLYCWHDREFRRGLSTMSQPAYEYGPCEPAIDEL</sequence>
<accession>A0A382N5T2</accession>
<reference evidence="1" key="1">
    <citation type="submission" date="2018-05" db="EMBL/GenBank/DDBJ databases">
        <authorList>
            <person name="Lanie J.A."/>
            <person name="Ng W.-L."/>
            <person name="Kazmierczak K.M."/>
            <person name="Andrzejewski T.M."/>
            <person name="Davidsen T.M."/>
            <person name="Wayne K.J."/>
            <person name="Tettelin H."/>
            <person name="Glass J.I."/>
            <person name="Rusch D."/>
            <person name="Podicherti R."/>
            <person name="Tsui H.-C.T."/>
            <person name="Winkler M.E."/>
        </authorList>
    </citation>
    <scope>NUCLEOTIDE SEQUENCE</scope>
</reference>
<name>A0A382N5T2_9ZZZZ</name>
<feature type="non-terminal residue" evidence="1">
    <location>
        <position position="42"/>
    </location>
</feature>
<organism evidence="1">
    <name type="scientific">marine metagenome</name>
    <dbReference type="NCBI Taxonomy" id="408172"/>
    <lineage>
        <taxon>unclassified sequences</taxon>
        <taxon>metagenomes</taxon>
        <taxon>ecological metagenomes</taxon>
    </lineage>
</organism>
<protein>
    <submittedName>
        <fullName evidence="1">Uncharacterized protein</fullName>
    </submittedName>
</protein>
<proteinExistence type="predicted"/>
<dbReference type="EMBL" id="UINC01098143">
    <property type="protein sequence ID" value="SVC56436.1"/>
    <property type="molecule type" value="Genomic_DNA"/>
</dbReference>
<gene>
    <name evidence="1" type="ORF">METZ01_LOCUS309290</name>
</gene>
<dbReference type="AlphaFoldDB" id="A0A382N5T2"/>